<name>A0A0F9F966_9ZZZZ</name>
<feature type="non-terminal residue" evidence="1">
    <location>
        <position position="1"/>
    </location>
</feature>
<accession>A0A0F9F966</accession>
<evidence type="ECO:0000313" key="1">
    <source>
        <dbReference type="EMBL" id="KKL53750.1"/>
    </source>
</evidence>
<gene>
    <name evidence="1" type="ORF">LCGC14_2272290</name>
</gene>
<comment type="caution">
    <text evidence="1">The sequence shown here is derived from an EMBL/GenBank/DDBJ whole genome shotgun (WGS) entry which is preliminary data.</text>
</comment>
<reference evidence="1" key="1">
    <citation type="journal article" date="2015" name="Nature">
        <title>Complex archaea that bridge the gap between prokaryotes and eukaryotes.</title>
        <authorList>
            <person name="Spang A."/>
            <person name="Saw J.H."/>
            <person name="Jorgensen S.L."/>
            <person name="Zaremba-Niedzwiedzka K."/>
            <person name="Martijn J."/>
            <person name="Lind A.E."/>
            <person name="van Eijk R."/>
            <person name="Schleper C."/>
            <person name="Guy L."/>
            <person name="Ettema T.J."/>
        </authorList>
    </citation>
    <scope>NUCLEOTIDE SEQUENCE</scope>
</reference>
<protein>
    <submittedName>
        <fullName evidence="1">Uncharacterized protein</fullName>
    </submittedName>
</protein>
<dbReference type="AlphaFoldDB" id="A0A0F9F966"/>
<dbReference type="EMBL" id="LAZR01031441">
    <property type="protein sequence ID" value="KKL53750.1"/>
    <property type="molecule type" value="Genomic_DNA"/>
</dbReference>
<proteinExistence type="predicted"/>
<organism evidence="1">
    <name type="scientific">marine sediment metagenome</name>
    <dbReference type="NCBI Taxonomy" id="412755"/>
    <lineage>
        <taxon>unclassified sequences</taxon>
        <taxon>metagenomes</taxon>
        <taxon>ecological metagenomes</taxon>
    </lineage>
</organism>
<sequence length="41" mass="4370">TEQLPIAMEAVQGGEKITIDVVEVTGMAMHVSVVFLDPTGR</sequence>